<protein>
    <submittedName>
        <fullName evidence="1">Thioredoxin family protein</fullName>
    </submittedName>
</protein>
<dbReference type="Proteomes" id="UP000290283">
    <property type="component" value="Unassembled WGS sequence"/>
</dbReference>
<dbReference type="CDD" id="cd01659">
    <property type="entry name" value="TRX_superfamily"/>
    <property type="match status" value="1"/>
</dbReference>
<dbReference type="Gene3D" id="3.40.30.10">
    <property type="entry name" value="Glutaredoxin"/>
    <property type="match status" value="1"/>
</dbReference>
<dbReference type="InterPro" id="IPR036249">
    <property type="entry name" value="Thioredoxin-like_sf"/>
</dbReference>
<dbReference type="AlphaFoldDB" id="A0A4Q1K647"/>
<organism evidence="1 2">
    <name type="scientific">Flavobacterium amnicola</name>
    <dbReference type="NCBI Taxonomy" id="2506422"/>
    <lineage>
        <taxon>Bacteria</taxon>
        <taxon>Pseudomonadati</taxon>
        <taxon>Bacteroidota</taxon>
        <taxon>Flavobacteriia</taxon>
        <taxon>Flavobacteriales</taxon>
        <taxon>Flavobacteriaceae</taxon>
        <taxon>Flavobacterium</taxon>
    </lineage>
</organism>
<dbReference type="OrthoDB" id="6120799at2"/>
<dbReference type="SUPFAM" id="SSF52833">
    <property type="entry name" value="Thioredoxin-like"/>
    <property type="match status" value="1"/>
</dbReference>
<name>A0A4Q1K647_9FLAO</name>
<dbReference type="EMBL" id="SBKO01000001">
    <property type="protein sequence ID" value="RXR21000.1"/>
    <property type="molecule type" value="Genomic_DNA"/>
</dbReference>
<comment type="caution">
    <text evidence="1">The sequence shown here is derived from an EMBL/GenBank/DDBJ whole genome shotgun (WGS) entry which is preliminary data.</text>
</comment>
<reference evidence="2" key="1">
    <citation type="submission" date="2019-01" db="EMBL/GenBank/DDBJ databases">
        <title>Cytophagaceae bacterium strain CAR-16.</title>
        <authorList>
            <person name="Chen W.-M."/>
        </authorList>
    </citation>
    <scope>NUCLEOTIDE SEQUENCE [LARGE SCALE GENOMIC DNA]</scope>
    <source>
        <strain evidence="2">LLJ-11</strain>
    </source>
</reference>
<sequence length="207" mass="23863">MKTEIAQGLLNSHSYLEYRKIVSDLLTQGKSSGNEQSEDLLNYSKLNQTRMNRLEKTLEVPDEVIKQLKYLNKSYTWLVLTEGWCGDAAQINPILFKMASVTDKIELRFVFRDENNGLMNCFLTNGSRSVPKLIILDQEHNDLKASWGPRPEGATHLIQSYKKQYGVVDETAKTELQMWYLHDKGLSTMKELTNLMVHLEELAHQKI</sequence>
<accession>A0A4Q1K647</accession>
<evidence type="ECO:0000313" key="2">
    <source>
        <dbReference type="Proteomes" id="UP000290283"/>
    </source>
</evidence>
<keyword evidence="2" id="KW-1185">Reference proteome</keyword>
<evidence type="ECO:0000313" key="1">
    <source>
        <dbReference type="EMBL" id="RXR21000.1"/>
    </source>
</evidence>
<proteinExistence type="predicted"/>
<dbReference type="RefSeq" id="WP_129434448.1">
    <property type="nucleotide sequence ID" value="NZ_SBKO01000001.1"/>
</dbReference>
<dbReference type="Pfam" id="PF14595">
    <property type="entry name" value="Thioredoxin_9"/>
    <property type="match status" value="1"/>
</dbReference>
<gene>
    <name evidence="1" type="ORF">EQG63_03415</name>
</gene>